<keyword evidence="2" id="KW-1185">Reference proteome</keyword>
<dbReference type="EMBL" id="JACIDU010000005">
    <property type="protein sequence ID" value="MBB4102996.1"/>
    <property type="molecule type" value="Genomic_DNA"/>
</dbReference>
<dbReference type="AlphaFoldDB" id="A0A7W6P1M6"/>
<dbReference type="Proteomes" id="UP000584824">
    <property type="component" value="Unassembled WGS sequence"/>
</dbReference>
<accession>A0A7W6P1M6</accession>
<gene>
    <name evidence="1" type="ORF">GGQ66_001551</name>
</gene>
<protein>
    <submittedName>
        <fullName evidence="1">Uncharacterized protein</fullName>
    </submittedName>
</protein>
<evidence type="ECO:0000313" key="2">
    <source>
        <dbReference type="Proteomes" id="UP000584824"/>
    </source>
</evidence>
<sequence length="278" mass="31845">MAKKSNSTRIVINDNGNLRCLMSIAEQPSGDLIVNLYAKQYDGTNPKPFDDGSNDLGQEVKEWRYTVHTSAKSENGINIINNHRTLEGDEYRKGVTVTTAIKKEKRFVPLHARLFSSMKHHSYDLKSGTGRIINLGQYSDLFTLFFSVFVGPKNILFNRKIKYANSRIVRFENFTILLIWTYLGIPAANHTRYFLLKSREGGEPFGGFNSKNVIDYFIEVRDVARNTIIDVKLKSAEENIDYKTANVLINSRFFSSVSLTSKEFIMLSQKYSRKLNKK</sequence>
<reference evidence="1 2" key="1">
    <citation type="submission" date="2020-08" db="EMBL/GenBank/DDBJ databases">
        <title>Genomic Encyclopedia of Type Strains, Phase IV (KMG-IV): sequencing the most valuable type-strain genomes for metagenomic binning, comparative biology and taxonomic classification.</title>
        <authorList>
            <person name="Goeker M."/>
        </authorList>
    </citation>
    <scope>NUCLEOTIDE SEQUENCE [LARGE SCALE GENOMIC DNA]</scope>
    <source>
        <strain evidence="1 2">DSM 26385</strain>
    </source>
</reference>
<name>A0A7W6P1M6_9HYPH</name>
<dbReference type="RefSeq" id="WP_183791120.1">
    <property type="nucleotide sequence ID" value="NZ_JACIDU010000005.1"/>
</dbReference>
<comment type="caution">
    <text evidence="1">The sequence shown here is derived from an EMBL/GenBank/DDBJ whole genome shotgun (WGS) entry which is preliminary data.</text>
</comment>
<proteinExistence type="predicted"/>
<organism evidence="1 2">
    <name type="scientific">Allorhizobium borbori</name>
    <dbReference type="NCBI Taxonomy" id="485907"/>
    <lineage>
        <taxon>Bacteria</taxon>
        <taxon>Pseudomonadati</taxon>
        <taxon>Pseudomonadota</taxon>
        <taxon>Alphaproteobacteria</taxon>
        <taxon>Hyphomicrobiales</taxon>
        <taxon>Rhizobiaceae</taxon>
        <taxon>Rhizobium/Agrobacterium group</taxon>
        <taxon>Allorhizobium</taxon>
    </lineage>
</organism>
<evidence type="ECO:0000313" key="1">
    <source>
        <dbReference type="EMBL" id="MBB4102996.1"/>
    </source>
</evidence>